<proteinExistence type="predicted"/>
<evidence type="ECO:0000256" key="1">
    <source>
        <dbReference type="SAM" id="MobiDB-lite"/>
    </source>
</evidence>
<organism evidence="2 3">
    <name type="scientific">Stylosanthes scabra</name>
    <dbReference type="NCBI Taxonomy" id="79078"/>
    <lineage>
        <taxon>Eukaryota</taxon>
        <taxon>Viridiplantae</taxon>
        <taxon>Streptophyta</taxon>
        <taxon>Embryophyta</taxon>
        <taxon>Tracheophyta</taxon>
        <taxon>Spermatophyta</taxon>
        <taxon>Magnoliopsida</taxon>
        <taxon>eudicotyledons</taxon>
        <taxon>Gunneridae</taxon>
        <taxon>Pentapetalae</taxon>
        <taxon>rosids</taxon>
        <taxon>fabids</taxon>
        <taxon>Fabales</taxon>
        <taxon>Fabaceae</taxon>
        <taxon>Papilionoideae</taxon>
        <taxon>50 kb inversion clade</taxon>
        <taxon>dalbergioids sensu lato</taxon>
        <taxon>Dalbergieae</taxon>
        <taxon>Pterocarpus clade</taxon>
        <taxon>Stylosanthes</taxon>
    </lineage>
</organism>
<feature type="region of interest" description="Disordered" evidence="1">
    <location>
        <begin position="22"/>
        <end position="52"/>
    </location>
</feature>
<dbReference type="EMBL" id="JASCZI010120882">
    <property type="protein sequence ID" value="MED6156832.1"/>
    <property type="molecule type" value="Genomic_DNA"/>
</dbReference>
<protein>
    <submittedName>
        <fullName evidence="2">Uncharacterized protein</fullName>
    </submittedName>
</protein>
<dbReference type="Proteomes" id="UP001341840">
    <property type="component" value="Unassembled WGS sequence"/>
</dbReference>
<keyword evidence="3" id="KW-1185">Reference proteome</keyword>
<evidence type="ECO:0000313" key="2">
    <source>
        <dbReference type="EMBL" id="MED6156832.1"/>
    </source>
</evidence>
<sequence length="136" mass="14874">MEPHRRGIFPVGMGMGTKSPEAVAGTQAGNPRPRIPILEDKNSPSPPHTSRCPVPIVGADLTQSRRRPILVSSLRSLLVSHIPHEARRSTPRAVSLVPLVVLHSPSSSPTLDVEACRHPFPLRLRFSPFIVLPLHM</sequence>
<gene>
    <name evidence="2" type="ORF">PIB30_017992</name>
</gene>
<evidence type="ECO:0000313" key="3">
    <source>
        <dbReference type="Proteomes" id="UP001341840"/>
    </source>
</evidence>
<reference evidence="2 3" key="1">
    <citation type="journal article" date="2023" name="Plants (Basel)">
        <title>Bridging the Gap: Combining Genomics and Transcriptomics Approaches to Understand Stylosanthes scabra, an Orphan Legume from the Brazilian Caatinga.</title>
        <authorList>
            <person name="Ferreira-Neto J.R.C."/>
            <person name="da Silva M.D."/>
            <person name="Binneck E."/>
            <person name="de Melo N.F."/>
            <person name="da Silva R.H."/>
            <person name="de Melo A.L.T.M."/>
            <person name="Pandolfi V."/>
            <person name="Bustamante F.O."/>
            <person name="Brasileiro-Vidal A.C."/>
            <person name="Benko-Iseppon A.M."/>
        </authorList>
    </citation>
    <scope>NUCLEOTIDE SEQUENCE [LARGE SCALE GENOMIC DNA]</scope>
    <source>
        <tissue evidence="2">Leaves</tissue>
    </source>
</reference>
<accession>A0ABU6U6K9</accession>
<name>A0ABU6U6K9_9FABA</name>
<comment type="caution">
    <text evidence="2">The sequence shown here is derived from an EMBL/GenBank/DDBJ whole genome shotgun (WGS) entry which is preliminary data.</text>
</comment>